<dbReference type="InterPro" id="IPR022447">
    <property type="entry name" value="Lys_aminomutase-rel"/>
</dbReference>
<dbReference type="Proteomes" id="UP000323142">
    <property type="component" value="Unassembled WGS sequence"/>
</dbReference>
<evidence type="ECO:0000313" key="15">
    <source>
        <dbReference type="Proteomes" id="UP000323142"/>
    </source>
</evidence>
<evidence type="ECO:0000256" key="1">
    <source>
        <dbReference type="ARBA" id="ARBA00001933"/>
    </source>
</evidence>
<comment type="cofactor">
    <cofactor evidence="2">
        <name>[4Fe-4S] cluster</name>
        <dbReference type="ChEBI" id="CHEBI:49883"/>
    </cofactor>
</comment>
<organism evidence="14 15">
    <name type="scientific">Salinarimonas soli</name>
    <dbReference type="NCBI Taxonomy" id="1638099"/>
    <lineage>
        <taxon>Bacteria</taxon>
        <taxon>Pseudomonadati</taxon>
        <taxon>Pseudomonadota</taxon>
        <taxon>Alphaproteobacteria</taxon>
        <taxon>Hyphomicrobiales</taxon>
        <taxon>Salinarimonadaceae</taxon>
        <taxon>Salinarimonas</taxon>
    </lineage>
</organism>
<dbReference type="InterPro" id="IPR058240">
    <property type="entry name" value="rSAM_sf"/>
</dbReference>
<evidence type="ECO:0000256" key="2">
    <source>
        <dbReference type="ARBA" id="ARBA00001966"/>
    </source>
</evidence>
<dbReference type="InterPro" id="IPR025895">
    <property type="entry name" value="LAM_C_dom"/>
</dbReference>
<dbReference type="GO" id="GO:0046872">
    <property type="term" value="F:metal ion binding"/>
    <property type="evidence" value="ECO:0007669"/>
    <property type="project" value="UniProtKB-KW"/>
</dbReference>
<dbReference type="SUPFAM" id="SSF102114">
    <property type="entry name" value="Radical SAM enzymes"/>
    <property type="match status" value="1"/>
</dbReference>
<dbReference type="EMBL" id="VUOA01000009">
    <property type="protein sequence ID" value="KAA2241185.1"/>
    <property type="molecule type" value="Genomic_DNA"/>
</dbReference>
<sequence>MTGQSLKDAADLVAAGLAAPERLTALERVAARYAVSITPDMAELIDTGDPADPIARQFVPDETELETTPEELIDPIGDEAHSPLPGIVHRYPDRVLLKPTLLCPVYCRFCFRREAVGPGKDAMLTEEALDRALAYIAEHAEVWEVILTGGDPLILSPRRLARMMTALGVISHLKVIRLHTRVPVVEPHRVTDELAAVLRTVGKATYVALHANHPRELTPAAAAACARLIDAGIPMLSQTVLLRGVNDDPDTLAALMRAFVEHRIKPYYLHHGDLAPGTGRFRTSIGEGQALMRTLRGRVSGLCQPTYVLDIPGGHGKVPVGPAYLGSDIVDDWRGGRHAYPPGDGA</sequence>
<feature type="binding site" evidence="11">
    <location>
        <position position="110"/>
    </location>
    <ligand>
        <name>[4Fe-4S] cluster</name>
        <dbReference type="ChEBI" id="CHEBI:49883"/>
        <note>4Fe-4S-S-AdoMet</note>
    </ligand>
</feature>
<keyword evidence="10" id="KW-0413">Isomerase</keyword>
<feature type="modified residue" description="N6-(pyridoxal phosphate)lysine" evidence="12">
    <location>
        <position position="317"/>
    </location>
</feature>
<proteinExistence type="inferred from homology"/>
<keyword evidence="7 12" id="KW-0663">Pyridoxal phosphate</keyword>
<reference evidence="14 15" key="1">
    <citation type="submission" date="2019-09" db="EMBL/GenBank/DDBJ databases">
        <title>Salinarimonas rosea gen. nov., sp. nov., a new member of the a-2 subgroup of the Proteobacteria.</title>
        <authorList>
            <person name="Liu J."/>
        </authorList>
    </citation>
    <scope>NUCLEOTIDE SEQUENCE [LARGE SCALE GENOMIC DNA]</scope>
    <source>
        <strain evidence="14 15">BN140002</strain>
    </source>
</reference>
<dbReference type="SFLD" id="SFLDG01070">
    <property type="entry name" value="PLP-dependent"/>
    <property type="match status" value="1"/>
</dbReference>
<dbReference type="Pfam" id="PF04055">
    <property type="entry name" value="Radical_SAM"/>
    <property type="match status" value="1"/>
</dbReference>
<feature type="domain" description="Radical SAM core" evidence="13">
    <location>
        <begin position="89"/>
        <end position="312"/>
    </location>
</feature>
<keyword evidence="8" id="KW-0408">Iron</keyword>
<dbReference type="PANTHER" id="PTHR30538:SF1">
    <property type="entry name" value="L-LYSINE 2,3-AMINOMUTASE"/>
    <property type="match status" value="1"/>
</dbReference>
<evidence type="ECO:0000256" key="5">
    <source>
        <dbReference type="ARBA" id="ARBA00022691"/>
    </source>
</evidence>
<dbReference type="Gene3D" id="3.20.20.70">
    <property type="entry name" value="Aldolase class I"/>
    <property type="match status" value="1"/>
</dbReference>
<feature type="binding site" evidence="11">
    <location>
        <position position="103"/>
    </location>
    <ligand>
        <name>[4Fe-4S] cluster</name>
        <dbReference type="ChEBI" id="CHEBI:49883"/>
        <note>4Fe-4S-S-AdoMet</note>
    </ligand>
</feature>
<comment type="similarity">
    <text evidence="3">Belongs to the radical SAM superfamily. KamA family.</text>
</comment>
<keyword evidence="4 11" id="KW-0004">4Fe-4S</keyword>
<feature type="binding site" evidence="11">
    <location>
        <position position="107"/>
    </location>
    <ligand>
        <name>[4Fe-4S] cluster</name>
        <dbReference type="ChEBI" id="CHEBI:49883"/>
        <note>4Fe-4S-S-AdoMet</note>
    </ligand>
</feature>
<evidence type="ECO:0000256" key="6">
    <source>
        <dbReference type="ARBA" id="ARBA00022723"/>
    </source>
</evidence>
<dbReference type="PROSITE" id="PS51918">
    <property type="entry name" value="RADICAL_SAM"/>
    <property type="match status" value="1"/>
</dbReference>
<evidence type="ECO:0000256" key="9">
    <source>
        <dbReference type="ARBA" id="ARBA00023014"/>
    </source>
</evidence>
<comment type="caution">
    <text evidence="14">The sequence shown here is derived from an EMBL/GenBank/DDBJ whole genome shotgun (WGS) entry which is preliminary data.</text>
</comment>
<evidence type="ECO:0000256" key="10">
    <source>
        <dbReference type="ARBA" id="ARBA00023235"/>
    </source>
</evidence>
<keyword evidence="15" id="KW-1185">Reference proteome</keyword>
<evidence type="ECO:0000256" key="7">
    <source>
        <dbReference type="ARBA" id="ARBA00022898"/>
    </source>
</evidence>
<keyword evidence="9 11" id="KW-0411">Iron-sulfur</keyword>
<evidence type="ECO:0000313" key="14">
    <source>
        <dbReference type="EMBL" id="KAA2241185.1"/>
    </source>
</evidence>
<dbReference type="NCBIfam" id="TIGR00238">
    <property type="entry name" value="KamA family radical SAM protein"/>
    <property type="match status" value="1"/>
</dbReference>
<keyword evidence="5" id="KW-0949">S-adenosyl-L-methionine</keyword>
<dbReference type="PIRSF" id="PIRSF004911">
    <property type="entry name" value="DUF160"/>
    <property type="match status" value="1"/>
</dbReference>
<accession>A0A5B2VQ64</accession>
<protein>
    <submittedName>
        <fullName evidence="14">Lysine-2,3-aminomutase-like protein</fullName>
    </submittedName>
</protein>
<evidence type="ECO:0000256" key="4">
    <source>
        <dbReference type="ARBA" id="ARBA00022485"/>
    </source>
</evidence>
<dbReference type="Pfam" id="PF12544">
    <property type="entry name" value="LAM_C"/>
    <property type="match status" value="1"/>
</dbReference>
<dbReference type="SFLD" id="SFLDS00029">
    <property type="entry name" value="Radical_SAM"/>
    <property type="match status" value="1"/>
</dbReference>
<dbReference type="NCBIfam" id="TIGR03822">
    <property type="entry name" value="AblA_like_2"/>
    <property type="match status" value="1"/>
</dbReference>
<dbReference type="CDD" id="cd01335">
    <property type="entry name" value="Radical_SAM"/>
    <property type="match status" value="1"/>
</dbReference>
<comment type="cofactor">
    <cofactor evidence="1 12">
        <name>pyridoxal 5'-phosphate</name>
        <dbReference type="ChEBI" id="CHEBI:597326"/>
    </cofactor>
</comment>
<dbReference type="InterPro" id="IPR003739">
    <property type="entry name" value="Lys_aminomutase/Glu_NH3_mut"/>
</dbReference>
<name>A0A5B2VQ64_9HYPH</name>
<dbReference type="GO" id="GO:0016853">
    <property type="term" value="F:isomerase activity"/>
    <property type="evidence" value="ECO:0007669"/>
    <property type="project" value="UniProtKB-KW"/>
</dbReference>
<evidence type="ECO:0000256" key="11">
    <source>
        <dbReference type="PIRSR" id="PIRSR004911-1"/>
    </source>
</evidence>
<dbReference type="InterPro" id="IPR013785">
    <property type="entry name" value="Aldolase_TIM"/>
</dbReference>
<evidence type="ECO:0000256" key="12">
    <source>
        <dbReference type="PIRSR" id="PIRSR603739-50"/>
    </source>
</evidence>
<evidence type="ECO:0000256" key="8">
    <source>
        <dbReference type="ARBA" id="ARBA00023004"/>
    </source>
</evidence>
<dbReference type="GO" id="GO:0051539">
    <property type="term" value="F:4 iron, 4 sulfur cluster binding"/>
    <property type="evidence" value="ECO:0007669"/>
    <property type="project" value="UniProtKB-KW"/>
</dbReference>
<dbReference type="RefSeq" id="WP_149815966.1">
    <property type="nucleotide sequence ID" value="NZ_VUOA01000009.1"/>
</dbReference>
<evidence type="ECO:0000256" key="3">
    <source>
        <dbReference type="ARBA" id="ARBA00008703"/>
    </source>
</evidence>
<gene>
    <name evidence="14" type="ORF">F0L46_05140</name>
</gene>
<dbReference type="AlphaFoldDB" id="A0A5B2VQ64"/>
<dbReference type="InterPro" id="IPR007197">
    <property type="entry name" value="rSAM"/>
</dbReference>
<evidence type="ECO:0000259" key="13">
    <source>
        <dbReference type="PROSITE" id="PS51918"/>
    </source>
</evidence>
<dbReference type="PANTHER" id="PTHR30538">
    <property type="entry name" value="LYSINE 2,3-AMINOMUTASE-RELATED"/>
    <property type="match status" value="1"/>
</dbReference>
<keyword evidence="6 11" id="KW-0479">Metal-binding</keyword>
<dbReference type="OrthoDB" id="9768064at2"/>
<reference evidence="14 15" key="2">
    <citation type="submission" date="2019-09" db="EMBL/GenBank/DDBJ databases">
        <authorList>
            <person name="Jin C."/>
        </authorList>
    </citation>
    <scope>NUCLEOTIDE SEQUENCE [LARGE SCALE GENOMIC DNA]</scope>
    <source>
        <strain evidence="14 15">BN140002</strain>
    </source>
</reference>